<feature type="transmembrane region" description="Helical" evidence="7">
    <location>
        <begin position="104"/>
        <end position="133"/>
    </location>
</feature>
<evidence type="ECO:0000256" key="2">
    <source>
        <dbReference type="ARBA" id="ARBA00022723"/>
    </source>
</evidence>
<reference evidence="10" key="1">
    <citation type="submission" date="2016-10" db="EMBL/GenBank/DDBJ databases">
        <authorList>
            <person name="Varghese N."/>
            <person name="Submissions S."/>
        </authorList>
    </citation>
    <scope>NUCLEOTIDE SEQUENCE [LARGE SCALE GENOMIC DNA]</scope>
    <source>
        <strain evidence="10">DSM 100420</strain>
    </source>
</reference>
<keyword evidence="5 6" id="KW-0482">Metalloprotease</keyword>
<evidence type="ECO:0000259" key="8">
    <source>
        <dbReference type="Pfam" id="PF01435"/>
    </source>
</evidence>
<evidence type="ECO:0000256" key="6">
    <source>
        <dbReference type="RuleBase" id="RU003983"/>
    </source>
</evidence>
<evidence type="ECO:0000256" key="3">
    <source>
        <dbReference type="ARBA" id="ARBA00022801"/>
    </source>
</evidence>
<dbReference type="STRING" id="1244108.SAMN05444004_12159"/>
<evidence type="ECO:0000256" key="4">
    <source>
        <dbReference type="ARBA" id="ARBA00022833"/>
    </source>
</evidence>
<dbReference type="Gene3D" id="3.30.2010.10">
    <property type="entry name" value="Metalloproteases ('zincins'), catalytic domain"/>
    <property type="match status" value="1"/>
</dbReference>
<dbReference type="InterPro" id="IPR001915">
    <property type="entry name" value="Peptidase_M48"/>
</dbReference>
<dbReference type="GO" id="GO:0004222">
    <property type="term" value="F:metalloendopeptidase activity"/>
    <property type="evidence" value="ECO:0007669"/>
    <property type="project" value="InterPro"/>
</dbReference>
<gene>
    <name evidence="9" type="ORF">SAMN05444004_12159</name>
</gene>
<dbReference type="Proteomes" id="UP000198914">
    <property type="component" value="Unassembled WGS sequence"/>
</dbReference>
<sequence length="370" mass="39203">MSFEVWGDYVDGVRALKRRVRITVDVSYHGRVLVIEPAQGSVVHWEVEDVRQLSDQAPGPLVLGLSLNRAARLFLNAEGAETLLPILGRGASRNLEAPALWPRALIVAGAGSAALAALVFAVLPALAGVLAGFMNPEAEVAMGETHYQMTRELFSPGIDPLRECNDPAGRAALDRLVARVAADVDLPYPLQVAVLDDRESPVLNAYAVAGGRITFLDSLIQTAQSPEEVAAVFAHELGHVVHDDPVRHTLQAASSQAVLAVLVGDLTGGGLMSTVAGQALSANYSRGAETRADGFAYDQLTQAGLPPSAMGTFFTRMRDIWGETDGLIAHFSSHPQLTARIEASARIGDPDIGQPALTPKDWAALRGICG</sequence>
<keyword evidence="10" id="KW-1185">Reference proteome</keyword>
<evidence type="ECO:0000256" key="5">
    <source>
        <dbReference type="ARBA" id="ARBA00023049"/>
    </source>
</evidence>
<organism evidence="9 10">
    <name type="scientific">Jannaschia faecimaris</name>
    <dbReference type="NCBI Taxonomy" id="1244108"/>
    <lineage>
        <taxon>Bacteria</taxon>
        <taxon>Pseudomonadati</taxon>
        <taxon>Pseudomonadota</taxon>
        <taxon>Alphaproteobacteria</taxon>
        <taxon>Rhodobacterales</taxon>
        <taxon>Roseobacteraceae</taxon>
        <taxon>Jannaschia</taxon>
    </lineage>
</organism>
<keyword evidence="1 6" id="KW-0645">Protease</keyword>
<evidence type="ECO:0000313" key="10">
    <source>
        <dbReference type="Proteomes" id="UP000198914"/>
    </source>
</evidence>
<keyword evidence="2" id="KW-0479">Metal-binding</keyword>
<proteinExistence type="inferred from homology"/>
<dbReference type="Pfam" id="PF01435">
    <property type="entry name" value="Peptidase_M48"/>
    <property type="match status" value="1"/>
</dbReference>
<evidence type="ECO:0000313" key="9">
    <source>
        <dbReference type="EMBL" id="SDZ56072.1"/>
    </source>
</evidence>
<evidence type="ECO:0000256" key="1">
    <source>
        <dbReference type="ARBA" id="ARBA00022670"/>
    </source>
</evidence>
<dbReference type="AlphaFoldDB" id="A0A1H3U162"/>
<keyword evidence="4 6" id="KW-0862">Zinc</keyword>
<dbReference type="InterPro" id="IPR051156">
    <property type="entry name" value="Mito/Outer_Membr_Metalloprot"/>
</dbReference>
<comment type="similarity">
    <text evidence="6">Belongs to the peptidase M48 family.</text>
</comment>
<dbReference type="PANTHER" id="PTHR22726:SF1">
    <property type="entry name" value="METALLOENDOPEPTIDASE OMA1, MITOCHONDRIAL"/>
    <property type="match status" value="1"/>
</dbReference>
<keyword evidence="7" id="KW-0812">Transmembrane</keyword>
<evidence type="ECO:0000256" key="7">
    <source>
        <dbReference type="SAM" id="Phobius"/>
    </source>
</evidence>
<dbReference type="EMBL" id="FNPX01000021">
    <property type="protein sequence ID" value="SDZ56072.1"/>
    <property type="molecule type" value="Genomic_DNA"/>
</dbReference>
<dbReference type="CDD" id="cd07332">
    <property type="entry name" value="M48C_Oma1_like"/>
    <property type="match status" value="1"/>
</dbReference>
<feature type="domain" description="Peptidase M48" evidence="8">
    <location>
        <begin position="171"/>
        <end position="343"/>
    </location>
</feature>
<keyword evidence="7" id="KW-1133">Transmembrane helix</keyword>
<dbReference type="RefSeq" id="WP_092647680.1">
    <property type="nucleotide sequence ID" value="NZ_FNPX01000021.1"/>
</dbReference>
<name>A0A1H3U162_9RHOB</name>
<dbReference type="GO" id="GO:0016020">
    <property type="term" value="C:membrane"/>
    <property type="evidence" value="ECO:0007669"/>
    <property type="project" value="TreeGrafter"/>
</dbReference>
<protein>
    <submittedName>
        <fullName evidence="9">Peptidase family M48</fullName>
    </submittedName>
</protein>
<keyword evidence="3 6" id="KW-0378">Hydrolase</keyword>
<dbReference type="PANTHER" id="PTHR22726">
    <property type="entry name" value="METALLOENDOPEPTIDASE OMA1"/>
    <property type="match status" value="1"/>
</dbReference>
<accession>A0A1H3U162</accession>
<comment type="cofactor">
    <cofactor evidence="6">
        <name>Zn(2+)</name>
        <dbReference type="ChEBI" id="CHEBI:29105"/>
    </cofactor>
    <text evidence="6">Binds 1 zinc ion per subunit.</text>
</comment>
<dbReference type="OrthoDB" id="9810445at2"/>
<dbReference type="GO" id="GO:0051603">
    <property type="term" value="P:proteolysis involved in protein catabolic process"/>
    <property type="evidence" value="ECO:0007669"/>
    <property type="project" value="TreeGrafter"/>
</dbReference>
<dbReference type="GO" id="GO:0046872">
    <property type="term" value="F:metal ion binding"/>
    <property type="evidence" value="ECO:0007669"/>
    <property type="project" value="UniProtKB-KW"/>
</dbReference>
<keyword evidence="7" id="KW-0472">Membrane</keyword>